<dbReference type="PANTHER" id="PTHR43791:SF47">
    <property type="entry name" value="MAJOR FACILITATOR SUPERFAMILY (MFS) PROFILE DOMAIN-CONTAINING PROTEIN-RELATED"/>
    <property type="match status" value="1"/>
</dbReference>
<feature type="transmembrane region" description="Helical" evidence="6">
    <location>
        <begin position="194"/>
        <end position="213"/>
    </location>
</feature>
<feature type="transmembrane region" description="Helical" evidence="6">
    <location>
        <begin position="253"/>
        <end position="275"/>
    </location>
</feature>
<keyword evidence="2" id="KW-0813">Transport</keyword>
<sequence>MASAFSGILAYGFFKTNGLGDLGTEWGQHYGTVEDPYTWVGVMEGIAGWRWIFIMQGIITVVIGGIGVFTIVDFPENAASGLSKGLSLPFLNQKEADFVVARIERDRHDAIATPFSASEYAKCAADLKIWGFAALFGLTATVAYAIAYFLPIILGDGMGFGVAAAQCLIAPPYVVAAIWMFGCAVLGDRLHLRGPFIIANGVMGLIGLPLIGFSDNVGARYFGVFLATTAVNANIPCILTFQANNIRGQWKRALASATLVGSGGIGGIIGSTVFRSEDAPAYIPGIITCIIACGLVIVVTLMLEFK</sequence>
<evidence type="ECO:0000256" key="4">
    <source>
        <dbReference type="ARBA" id="ARBA00022989"/>
    </source>
</evidence>
<keyword evidence="8" id="KW-1185">Reference proteome</keyword>
<evidence type="ECO:0000313" key="8">
    <source>
        <dbReference type="Proteomes" id="UP001271007"/>
    </source>
</evidence>
<evidence type="ECO:0000256" key="6">
    <source>
        <dbReference type="SAM" id="Phobius"/>
    </source>
</evidence>
<feature type="transmembrane region" description="Helical" evidence="6">
    <location>
        <begin position="51"/>
        <end position="74"/>
    </location>
</feature>
<feature type="transmembrane region" description="Helical" evidence="6">
    <location>
        <begin position="160"/>
        <end position="182"/>
    </location>
</feature>
<evidence type="ECO:0000256" key="1">
    <source>
        <dbReference type="ARBA" id="ARBA00004141"/>
    </source>
</evidence>
<evidence type="ECO:0000256" key="5">
    <source>
        <dbReference type="ARBA" id="ARBA00023136"/>
    </source>
</evidence>
<dbReference type="InterPro" id="IPR011701">
    <property type="entry name" value="MFS"/>
</dbReference>
<feature type="transmembrane region" description="Helical" evidence="6">
    <location>
        <begin position="129"/>
        <end position="154"/>
    </location>
</feature>
<protein>
    <submittedName>
        <fullName evidence="7">Uncharacterized protein</fullName>
    </submittedName>
</protein>
<comment type="caution">
    <text evidence="7">The sequence shown here is derived from an EMBL/GenBank/DDBJ whole genome shotgun (WGS) entry which is preliminary data.</text>
</comment>
<dbReference type="GO" id="GO:0022857">
    <property type="term" value="F:transmembrane transporter activity"/>
    <property type="evidence" value="ECO:0007669"/>
    <property type="project" value="InterPro"/>
</dbReference>
<dbReference type="SUPFAM" id="SSF103473">
    <property type="entry name" value="MFS general substrate transporter"/>
    <property type="match status" value="1"/>
</dbReference>
<dbReference type="FunFam" id="1.20.1250.20:FF:000013">
    <property type="entry name" value="MFS general substrate transporter"/>
    <property type="match status" value="1"/>
</dbReference>
<dbReference type="AlphaFoldDB" id="A0AAJ0G7Q7"/>
<dbReference type="PANTHER" id="PTHR43791">
    <property type="entry name" value="PERMEASE-RELATED"/>
    <property type="match status" value="1"/>
</dbReference>
<dbReference type="InterPro" id="IPR036259">
    <property type="entry name" value="MFS_trans_sf"/>
</dbReference>
<dbReference type="Proteomes" id="UP001271007">
    <property type="component" value="Unassembled WGS sequence"/>
</dbReference>
<name>A0AAJ0G7Q7_9PEZI</name>
<keyword evidence="5 6" id="KW-0472">Membrane</keyword>
<feature type="transmembrane region" description="Helical" evidence="6">
    <location>
        <begin position="281"/>
        <end position="303"/>
    </location>
</feature>
<gene>
    <name evidence="7" type="ORF">LTR09_011594</name>
</gene>
<comment type="subcellular location">
    <subcellularLocation>
        <location evidence="1">Membrane</location>
        <topology evidence="1">Multi-pass membrane protein</topology>
    </subcellularLocation>
</comment>
<evidence type="ECO:0000256" key="2">
    <source>
        <dbReference type="ARBA" id="ARBA00022448"/>
    </source>
</evidence>
<dbReference type="Pfam" id="PF07690">
    <property type="entry name" value="MFS_1"/>
    <property type="match status" value="1"/>
</dbReference>
<dbReference type="GO" id="GO:0016020">
    <property type="term" value="C:membrane"/>
    <property type="evidence" value="ECO:0007669"/>
    <property type="project" value="UniProtKB-SubCell"/>
</dbReference>
<evidence type="ECO:0000313" key="7">
    <source>
        <dbReference type="EMBL" id="KAK3046954.1"/>
    </source>
</evidence>
<keyword evidence="3 6" id="KW-0812">Transmembrane</keyword>
<proteinExistence type="predicted"/>
<feature type="transmembrane region" description="Helical" evidence="6">
    <location>
        <begin position="219"/>
        <end position="241"/>
    </location>
</feature>
<dbReference type="EMBL" id="JAWDJX010000073">
    <property type="protein sequence ID" value="KAK3046954.1"/>
    <property type="molecule type" value="Genomic_DNA"/>
</dbReference>
<keyword evidence="4 6" id="KW-1133">Transmembrane helix</keyword>
<organism evidence="7 8">
    <name type="scientific">Extremus antarcticus</name>
    <dbReference type="NCBI Taxonomy" id="702011"/>
    <lineage>
        <taxon>Eukaryota</taxon>
        <taxon>Fungi</taxon>
        <taxon>Dikarya</taxon>
        <taxon>Ascomycota</taxon>
        <taxon>Pezizomycotina</taxon>
        <taxon>Dothideomycetes</taxon>
        <taxon>Dothideomycetidae</taxon>
        <taxon>Mycosphaerellales</taxon>
        <taxon>Extremaceae</taxon>
        <taxon>Extremus</taxon>
    </lineage>
</organism>
<reference evidence="7" key="1">
    <citation type="submission" date="2023-04" db="EMBL/GenBank/DDBJ databases">
        <title>Black Yeasts Isolated from many extreme environments.</title>
        <authorList>
            <person name="Coleine C."/>
            <person name="Stajich J.E."/>
            <person name="Selbmann L."/>
        </authorList>
    </citation>
    <scope>NUCLEOTIDE SEQUENCE</scope>
    <source>
        <strain evidence="7">CCFEE 5312</strain>
    </source>
</reference>
<accession>A0AAJ0G7Q7</accession>
<evidence type="ECO:0000256" key="3">
    <source>
        <dbReference type="ARBA" id="ARBA00022692"/>
    </source>
</evidence>
<dbReference type="Gene3D" id="1.20.1250.20">
    <property type="entry name" value="MFS general substrate transporter like domains"/>
    <property type="match status" value="1"/>
</dbReference>